<reference evidence="13 14" key="1">
    <citation type="journal article" date="2016" name="Nat. Commun.">
        <title>Thousands of microbial genomes shed light on interconnected biogeochemical processes in an aquifer system.</title>
        <authorList>
            <person name="Anantharaman K."/>
            <person name="Brown C.T."/>
            <person name="Hug L.A."/>
            <person name="Sharon I."/>
            <person name="Castelle C.J."/>
            <person name="Probst A.J."/>
            <person name="Thomas B.C."/>
            <person name="Singh A."/>
            <person name="Wilkins M.J."/>
            <person name="Karaoz U."/>
            <person name="Brodie E.L."/>
            <person name="Williams K.H."/>
            <person name="Hubbard S.S."/>
            <person name="Banfield J.F."/>
        </authorList>
    </citation>
    <scope>NUCLEOTIDE SEQUENCE [LARGE SCALE GENOMIC DNA]</scope>
</reference>
<sequence length="260" mass="28031">MKTLTILKLGGSIITHKNLDGRFNAPVVRRLGKEIKKARPYPLILIHGAGGRTHRLAKQFKLQGGAKSHSQIIGSLATHLAAAQVTQDLSQTLLKEGLPVLPLQTSAVFAAVSGRAKLISPPLIQQALNAGLIPMLSGDMVLDRQTNLSILSGDSIAITLADTFNAKRIVFATDVDGLFNKDPKTYRNARLIEKLTPKQLKEMLLVVPKTERDATGEMLGKIAKISTPKRPVPISIINGLRSGRLEKALCGRGVIGTHIK</sequence>
<feature type="binding site" evidence="10">
    <location>
        <position position="54"/>
    </location>
    <ligand>
        <name>substrate</name>
    </ligand>
</feature>
<feature type="binding site" evidence="10">
    <location>
        <position position="221"/>
    </location>
    <ligand>
        <name>ATP</name>
        <dbReference type="ChEBI" id="CHEBI:30616"/>
    </ligand>
</feature>
<keyword evidence="6" id="KW-0418">Kinase</keyword>
<gene>
    <name evidence="13" type="ORF">A2V68_02090</name>
</gene>
<dbReference type="EC" id="2.7.4.26" evidence="2"/>
<evidence type="ECO:0000259" key="12">
    <source>
        <dbReference type="Pfam" id="PF00696"/>
    </source>
</evidence>
<comment type="caution">
    <text evidence="13">The sequence shown here is derived from an EMBL/GenBank/DDBJ whole genome shotgun (WGS) entry which is preliminary data.</text>
</comment>
<evidence type="ECO:0000256" key="3">
    <source>
        <dbReference type="ARBA" id="ARBA00017267"/>
    </source>
</evidence>
<dbReference type="Pfam" id="PF00696">
    <property type="entry name" value="AA_kinase"/>
    <property type="match status" value="1"/>
</dbReference>
<keyword evidence="8" id="KW-0414">Isoprene biosynthesis</keyword>
<dbReference type="GO" id="GO:0005829">
    <property type="term" value="C:cytosol"/>
    <property type="evidence" value="ECO:0007669"/>
    <property type="project" value="TreeGrafter"/>
</dbReference>
<dbReference type="Gene3D" id="3.40.1160.10">
    <property type="entry name" value="Acetylglutamate kinase-like"/>
    <property type="match status" value="1"/>
</dbReference>
<evidence type="ECO:0000256" key="6">
    <source>
        <dbReference type="ARBA" id="ARBA00022777"/>
    </source>
</evidence>
<feature type="binding site" evidence="10">
    <location>
        <position position="153"/>
    </location>
    <ligand>
        <name>substrate</name>
    </ligand>
</feature>
<evidence type="ECO:0000256" key="9">
    <source>
        <dbReference type="ARBA" id="ARBA00049063"/>
    </source>
</evidence>
<evidence type="ECO:0000256" key="1">
    <source>
        <dbReference type="ARBA" id="ARBA00010540"/>
    </source>
</evidence>
<evidence type="ECO:0000256" key="10">
    <source>
        <dbReference type="PIRSR" id="PIRSR016496-1"/>
    </source>
</evidence>
<feature type="binding site" evidence="10">
    <location>
        <position position="49"/>
    </location>
    <ligand>
        <name>substrate</name>
    </ligand>
</feature>
<evidence type="ECO:0000256" key="4">
    <source>
        <dbReference type="ARBA" id="ARBA00022679"/>
    </source>
</evidence>
<feature type="binding site" evidence="10">
    <location>
        <position position="50"/>
    </location>
    <ligand>
        <name>substrate</name>
    </ligand>
</feature>
<accession>A0A1F4NT82</accession>
<feature type="domain" description="Aspartate/glutamate/uridylate kinase" evidence="12">
    <location>
        <begin position="4"/>
        <end position="230"/>
    </location>
</feature>
<dbReference type="PIRSF" id="PIRSF016496">
    <property type="entry name" value="Kin_FomA"/>
    <property type="match status" value="1"/>
</dbReference>
<name>A0A1F4NT82_UNCK3</name>
<dbReference type="InterPro" id="IPR001048">
    <property type="entry name" value="Asp/Glu/Uridylate_kinase"/>
</dbReference>
<dbReference type="InterPro" id="IPR024192">
    <property type="entry name" value="Fosfomycin_R_FomA-type"/>
</dbReference>
<evidence type="ECO:0000256" key="8">
    <source>
        <dbReference type="ARBA" id="ARBA00023229"/>
    </source>
</evidence>
<dbReference type="GO" id="GO:0016301">
    <property type="term" value="F:kinase activity"/>
    <property type="evidence" value="ECO:0007669"/>
    <property type="project" value="UniProtKB-KW"/>
</dbReference>
<keyword evidence="5 10" id="KW-0547">Nucleotide-binding</keyword>
<evidence type="ECO:0000313" key="13">
    <source>
        <dbReference type="EMBL" id="OGB74102.1"/>
    </source>
</evidence>
<dbReference type="NCBIfam" id="NF040647">
    <property type="entry name" value="IPPK_Arch"/>
    <property type="match status" value="1"/>
</dbReference>
<evidence type="ECO:0000256" key="2">
    <source>
        <dbReference type="ARBA" id="ARBA00012908"/>
    </source>
</evidence>
<evidence type="ECO:0000313" key="14">
    <source>
        <dbReference type="Proteomes" id="UP000176651"/>
    </source>
</evidence>
<dbReference type="EMBL" id="META01000004">
    <property type="protein sequence ID" value="OGB74102.1"/>
    <property type="molecule type" value="Genomic_DNA"/>
</dbReference>
<dbReference type="SUPFAM" id="SSF53633">
    <property type="entry name" value="Carbamate kinase-like"/>
    <property type="match status" value="1"/>
</dbReference>
<feature type="site" description="Transition state stabilizer" evidence="11">
    <location>
        <position position="17"/>
    </location>
</feature>
<comment type="similarity">
    <text evidence="1">Belongs to the isopentenyl phosphate kinase family.</text>
</comment>
<dbReference type="Proteomes" id="UP000176651">
    <property type="component" value="Unassembled WGS sequence"/>
</dbReference>
<evidence type="ECO:0000256" key="5">
    <source>
        <dbReference type="ARBA" id="ARBA00022741"/>
    </source>
</evidence>
<dbReference type="STRING" id="1798535.A2V68_02090"/>
<proteinExistence type="inferred from homology"/>
<feature type="binding site" evidence="10">
    <location>
        <position position="174"/>
    </location>
    <ligand>
        <name>ATP</name>
        <dbReference type="ChEBI" id="CHEBI:30616"/>
    </ligand>
</feature>
<keyword evidence="4" id="KW-0808">Transferase</keyword>
<dbReference type="InterPro" id="IPR036393">
    <property type="entry name" value="AceGlu_kinase-like_sf"/>
</dbReference>
<feature type="binding site" evidence="10">
    <location>
        <begin position="8"/>
        <end position="12"/>
    </location>
    <ligand>
        <name>ATP</name>
        <dbReference type="ChEBI" id="CHEBI:30616"/>
    </ligand>
</feature>
<dbReference type="AlphaFoldDB" id="A0A1F4NT82"/>
<dbReference type="GO" id="GO:0005524">
    <property type="term" value="F:ATP binding"/>
    <property type="evidence" value="ECO:0007669"/>
    <property type="project" value="UniProtKB-KW"/>
</dbReference>
<dbReference type="PANTHER" id="PTHR43654">
    <property type="entry name" value="GLUTAMATE 5-KINASE"/>
    <property type="match status" value="1"/>
</dbReference>
<evidence type="ECO:0000256" key="11">
    <source>
        <dbReference type="PIRSR" id="PIRSR016496-2"/>
    </source>
</evidence>
<keyword evidence="7 10" id="KW-0067">ATP-binding</keyword>
<organism evidence="13 14">
    <name type="scientific">candidate division Kazan bacterium RBG_13_50_9</name>
    <dbReference type="NCBI Taxonomy" id="1798535"/>
    <lineage>
        <taxon>Bacteria</taxon>
        <taxon>Bacteria division Kazan-3B-28</taxon>
    </lineage>
</organism>
<dbReference type="GO" id="GO:0016114">
    <property type="term" value="P:terpenoid biosynthetic process"/>
    <property type="evidence" value="ECO:0007669"/>
    <property type="project" value="TreeGrafter"/>
</dbReference>
<dbReference type="GO" id="GO:0102043">
    <property type="term" value="F:isopentenyl phosphate kinase activity"/>
    <property type="evidence" value="ECO:0007669"/>
    <property type="project" value="UniProtKB-EC"/>
</dbReference>
<dbReference type="PANTHER" id="PTHR43654:SF1">
    <property type="entry name" value="ISOPENTENYL PHOSPHATE KINASE"/>
    <property type="match status" value="1"/>
</dbReference>
<evidence type="ECO:0000256" key="7">
    <source>
        <dbReference type="ARBA" id="ARBA00022840"/>
    </source>
</evidence>
<protein>
    <recommendedName>
        <fullName evidence="3">Isopentenyl phosphate kinase</fullName>
        <ecNumber evidence="2">2.7.4.26</ecNumber>
    </recommendedName>
</protein>
<comment type="catalytic activity">
    <reaction evidence="9">
        <text>isopentenyl phosphate + ATP = isopentenyl diphosphate + ADP</text>
        <dbReference type="Rhea" id="RHEA:33963"/>
        <dbReference type="ChEBI" id="CHEBI:30616"/>
        <dbReference type="ChEBI" id="CHEBI:65078"/>
        <dbReference type="ChEBI" id="CHEBI:128769"/>
        <dbReference type="ChEBI" id="CHEBI:456216"/>
        <dbReference type="EC" id="2.7.4.26"/>
    </reaction>
</comment>